<protein>
    <recommendedName>
        <fullName evidence="6">Lipase domain-containing protein</fullName>
    </recommendedName>
</protein>
<sequence>MVSVTVAVLIFGAAFASAYPANDPVIGKFSEGLRYDYLEDDAGNAHLVDNWLKISDYDRLARYNPDQSNRYHLFTRANPSTSQPLVLNNAASVTNSNFNRNRRTVVLMHGFAGSATSSFNTVLLPAFLAAGDFNVIVLDWSAGSSWGPRATQAGQAGGRFINWLNSLTGATANNYILCGFSVGGHGVGHMGRTINGNVAYISSLDPANRWDTGLLFRPTDGAYTEVIHTNGGDSGWLNPLGQVDFYPNGGRTMPGCTTSLCHHNRAYNYMAESLRTGGFTGRRCDNLNAALNGNCNGSTLRMGGPLPKPGNSGIFHLVTNNRQPFSRG</sequence>
<comment type="subcellular location">
    <subcellularLocation>
        <location evidence="1">Secreted</location>
    </subcellularLocation>
</comment>
<dbReference type="Gene3D" id="3.40.50.1820">
    <property type="entry name" value="alpha/beta hydrolase"/>
    <property type="match status" value="1"/>
</dbReference>
<evidence type="ECO:0000256" key="3">
    <source>
        <dbReference type="ARBA" id="ARBA00022525"/>
    </source>
</evidence>
<dbReference type="PANTHER" id="PTHR11610">
    <property type="entry name" value="LIPASE"/>
    <property type="match status" value="1"/>
</dbReference>
<keyword evidence="5" id="KW-0732">Signal</keyword>
<keyword evidence="3" id="KW-0964">Secreted</keyword>
<feature type="chain" id="PRO_5042066317" description="Lipase domain-containing protein" evidence="5">
    <location>
        <begin position="19"/>
        <end position="328"/>
    </location>
</feature>
<keyword evidence="8" id="KW-1185">Reference proteome</keyword>
<evidence type="ECO:0000313" key="8">
    <source>
        <dbReference type="Proteomes" id="UP001231518"/>
    </source>
</evidence>
<comment type="similarity">
    <text evidence="2 4">Belongs to the AB hydrolase superfamily. Lipase family.</text>
</comment>
<dbReference type="Pfam" id="PF00151">
    <property type="entry name" value="Lipase"/>
    <property type="match status" value="1"/>
</dbReference>
<dbReference type="GO" id="GO:0005615">
    <property type="term" value="C:extracellular space"/>
    <property type="evidence" value="ECO:0007669"/>
    <property type="project" value="TreeGrafter"/>
</dbReference>
<dbReference type="GO" id="GO:0017171">
    <property type="term" value="F:serine hydrolase activity"/>
    <property type="evidence" value="ECO:0007669"/>
    <property type="project" value="TreeGrafter"/>
</dbReference>
<dbReference type="GO" id="GO:0016298">
    <property type="term" value="F:lipase activity"/>
    <property type="evidence" value="ECO:0007669"/>
    <property type="project" value="InterPro"/>
</dbReference>
<dbReference type="GO" id="GO:0016042">
    <property type="term" value="P:lipid catabolic process"/>
    <property type="evidence" value="ECO:0007669"/>
    <property type="project" value="TreeGrafter"/>
</dbReference>
<dbReference type="SUPFAM" id="SSF53474">
    <property type="entry name" value="alpha/beta-Hydrolases"/>
    <property type="match status" value="1"/>
</dbReference>
<evidence type="ECO:0000256" key="5">
    <source>
        <dbReference type="SAM" id="SignalP"/>
    </source>
</evidence>
<evidence type="ECO:0000313" key="7">
    <source>
        <dbReference type="EMBL" id="KAJ8706675.1"/>
    </source>
</evidence>
<dbReference type="EMBL" id="JARGEI010000028">
    <property type="protein sequence ID" value="KAJ8706675.1"/>
    <property type="molecule type" value="Genomic_DNA"/>
</dbReference>
<evidence type="ECO:0000256" key="4">
    <source>
        <dbReference type="RuleBase" id="RU004262"/>
    </source>
</evidence>
<name>A0AAD7Y8R3_MYTSE</name>
<gene>
    <name evidence="7" type="ORF">PYW07_012753</name>
</gene>
<proteinExistence type="inferred from homology"/>
<dbReference type="InterPro" id="IPR013818">
    <property type="entry name" value="Lipase"/>
</dbReference>
<feature type="signal peptide" evidence="5">
    <location>
        <begin position="1"/>
        <end position="18"/>
    </location>
</feature>
<evidence type="ECO:0000259" key="6">
    <source>
        <dbReference type="Pfam" id="PF00151"/>
    </source>
</evidence>
<dbReference type="InterPro" id="IPR000734">
    <property type="entry name" value="TAG_lipase"/>
</dbReference>
<evidence type="ECO:0000256" key="1">
    <source>
        <dbReference type="ARBA" id="ARBA00004613"/>
    </source>
</evidence>
<feature type="domain" description="Lipase" evidence="6">
    <location>
        <begin position="64"/>
        <end position="297"/>
    </location>
</feature>
<organism evidence="7 8">
    <name type="scientific">Mythimna separata</name>
    <name type="common">Oriental armyworm</name>
    <name type="synonym">Pseudaletia separata</name>
    <dbReference type="NCBI Taxonomy" id="271217"/>
    <lineage>
        <taxon>Eukaryota</taxon>
        <taxon>Metazoa</taxon>
        <taxon>Ecdysozoa</taxon>
        <taxon>Arthropoda</taxon>
        <taxon>Hexapoda</taxon>
        <taxon>Insecta</taxon>
        <taxon>Pterygota</taxon>
        <taxon>Neoptera</taxon>
        <taxon>Endopterygota</taxon>
        <taxon>Lepidoptera</taxon>
        <taxon>Glossata</taxon>
        <taxon>Ditrysia</taxon>
        <taxon>Noctuoidea</taxon>
        <taxon>Noctuidae</taxon>
        <taxon>Noctuinae</taxon>
        <taxon>Hadenini</taxon>
        <taxon>Mythimna</taxon>
    </lineage>
</organism>
<dbReference type="AlphaFoldDB" id="A0AAD7Y8R3"/>
<accession>A0AAD7Y8R3</accession>
<dbReference type="InterPro" id="IPR029058">
    <property type="entry name" value="AB_hydrolase_fold"/>
</dbReference>
<dbReference type="PANTHER" id="PTHR11610:SF173">
    <property type="entry name" value="LIPASE DOMAIN-CONTAINING PROTEIN-RELATED"/>
    <property type="match status" value="1"/>
</dbReference>
<comment type="caution">
    <text evidence="7">The sequence shown here is derived from an EMBL/GenBank/DDBJ whole genome shotgun (WGS) entry which is preliminary data.</text>
</comment>
<evidence type="ECO:0000256" key="2">
    <source>
        <dbReference type="ARBA" id="ARBA00010701"/>
    </source>
</evidence>
<dbReference type="Proteomes" id="UP001231518">
    <property type="component" value="Chromosome 30"/>
</dbReference>
<dbReference type="PRINTS" id="PR00821">
    <property type="entry name" value="TAGLIPASE"/>
</dbReference>
<reference evidence="7" key="1">
    <citation type="submission" date="2023-03" db="EMBL/GenBank/DDBJ databases">
        <title>Chromosome-level genomes of two armyworms, Mythimna separata and Mythimna loreyi, provide insights into the biosynthesis and reception of sex pheromones.</title>
        <authorList>
            <person name="Zhao H."/>
        </authorList>
    </citation>
    <scope>NUCLEOTIDE SEQUENCE</scope>
    <source>
        <strain evidence="7">BeijingLab</strain>
        <tissue evidence="7">Pupa</tissue>
    </source>
</reference>